<dbReference type="STRING" id="39841.SAMN05660836_00342"/>
<feature type="domain" description="PilZ" evidence="4">
    <location>
        <begin position="99"/>
        <end position="200"/>
    </location>
</feature>
<gene>
    <name evidence="6" type="ORF">SAMN05660836_00342</name>
</gene>
<keyword evidence="2" id="KW-0547">Nucleotide-binding</keyword>
<dbReference type="InterPro" id="IPR009926">
    <property type="entry name" value="T3SS_YcgR_PilZN"/>
</dbReference>
<evidence type="ECO:0000313" key="6">
    <source>
        <dbReference type="EMBL" id="SFM46104.1"/>
    </source>
</evidence>
<dbReference type="Gene3D" id="2.40.10.220">
    <property type="entry name" value="predicted glycosyltransferase like domains"/>
    <property type="match status" value="1"/>
</dbReference>
<dbReference type="GO" id="GO:0035438">
    <property type="term" value="F:cyclic-di-GMP binding"/>
    <property type="evidence" value="ECO:0007669"/>
    <property type="project" value="InterPro"/>
</dbReference>
<evidence type="ECO:0000256" key="1">
    <source>
        <dbReference type="ARBA" id="ARBA00022636"/>
    </source>
</evidence>
<accession>A0A1I4R1B5</accession>
<dbReference type="SUPFAM" id="SSF141371">
    <property type="entry name" value="PilZ domain-like"/>
    <property type="match status" value="2"/>
</dbReference>
<dbReference type="Gene3D" id="2.30.110.10">
    <property type="entry name" value="Electron Transport, Fmn-binding Protein, Chain A"/>
    <property type="match status" value="1"/>
</dbReference>
<dbReference type="RefSeq" id="WP_093393005.1">
    <property type="nucleotide sequence ID" value="NZ_FOUU01000001.1"/>
</dbReference>
<keyword evidence="6" id="KW-0966">Cell projection</keyword>
<dbReference type="InterPro" id="IPR012349">
    <property type="entry name" value="Split_barrel_FMN-bd"/>
</dbReference>
<dbReference type="OrthoDB" id="5453966at2"/>
<dbReference type="Pfam" id="PF07238">
    <property type="entry name" value="PilZ"/>
    <property type="match status" value="1"/>
</dbReference>
<evidence type="ECO:0000256" key="3">
    <source>
        <dbReference type="ARBA" id="ARBA00023143"/>
    </source>
</evidence>
<keyword evidence="3" id="KW-0975">Bacterial flagellum</keyword>
<name>A0A1I4R1B5_9BACT</name>
<evidence type="ECO:0000259" key="4">
    <source>
        <dbReference type="Pfam" id="PF07238"/>
    </source>
</evidence>
<organism evidence="6 7">
    <name type="scientific">Thermodesulforhabdus norvegica</name>
    <dbReference type="NCBI Taxonomy" id="39841"/>
    <lineage>
        <taxon>Bacteria</taxon>
        <taxon>Pseudomonadati</taxon>
        <taxon>Thermodesulfobacteriota</taxon>
        <taxon>Syntrophobacteria</taxon>
        <taxon>Syntrophobacterales</taxon>
        <taxon>Thermodesulforhabdaceae</taxon>
        <taxon>Thermodesulforhabdus</taxon>
    </lineage>
</organism>
<dbReference type="AlphaFoldDB" id="A0A1I4R1B5"/>
<keyword evidence="1" id="KW-0973">c-di-GMP</keyword>
<dbReference type="Proteomes" id="UP000199611">
    <property type="component" value="Unassembled WGS sequence"/>
</dbReference>
<evidence type="ECO:0000256" key="2">
    <source>
        <dbReference type="ARBA" id="ARBA00022741"/>
    </source>
</evidence>
<protein>
    <submittedName>
        <fullName evidence="6">C-di-GMP-binding flagellar brake protein YcgR, contains PilZNR and PilZ domains</fullName>
    </submittedName>
</protein>
<sequence length="209" mass="24044">MKKLPLYIGEEIVIQSLDKTMPHKARSKIIGARHGEFILVEEPVVAISDRLVALVEGPVNCWYIHEGTMYKFSSTIKEKIKDGITFLEYPERFEIEMLRKYPRITVNLETRSHLGKKREEYAGSIVDISSGGCRLEVETIVLVVKEDPVELSFDLPTGEPIRGIEGKVRSVKIDRVRRKTTIGIEFTGPEQLKKKIETFCHFCEYFRVE</sequence>
<feature type="domain" description="Type III secretion system flagellar brake protein YcgR PilZN" evidence="5">
    <location>
        <begin position="8"/>
        <end position="87"/>
    </location>
</feature>
<evidence type="ECO:0000313" key="7">
    <source>
        <dbReference type="Proteomes" id="UP000199611"/>
    </source>
</evidence>
<evidence type="ECO:0000259" key="5">
    <source>
        <dbReference type="Pfam" id="PF12945"/>
    </source>
</evidence>
<dbReference type="EMBL" id="FOUU01000001">
    <property type="protein sequence ID" value="SFM46104.1"/>
    <property type="molecule type" value="Genomic_DNA"/>
</dbReference>
<keyword evidence="7" id="KW-1185">Reference proteome</keyword>
<keyword evidence="6" id="KW-0969">Cilium</keyword>
<dbReference type="InterPro" id="IPR009875">
    <property type="entry name" value="PilZ_domain"/>
</dbReference>
<dbReference type="Pfam" id="PF12945">
    <property type="entry name" value="PilZNR"/>
    <property type="match status" value="1"/>
</dbReference>
<keyword evidence="6" id="KW-0282">Flagellum</keyword>
<reference evidence="7" key="1">
    <citation type="submission" date="2016-10" db="EMBL/GenBank/DDBJ databases">
        <authorList>
            <person name="Varghese N."/>
            <person name="Submissions S."/>
        </authorList>
    </citation>
    <scope>NUCLEOTIDE SEQUENCE [LARGE SCALE GENOMIC DNA]</scope>
    <source>
        <strain evidence="7">DSM 9990</strain>
    </source>
</reference>
<proteinExistence type="predicted"/>